<evidence type="ECO:0000313" key="2">
    <source>
        <dbReference type="Proteomes" id="UP000073492"/>
    </source>
</evidence>
<protein>
    <submittedName>
        <fullName evidence="1">Uncharacterized protein</fullName>
    </submittedName>
</protein>
<gene>
    <name evidence="1" type="ORF">AC579_9987</name>
</gene>
<name>A0A139I4M4_9PEZI</name>
<comment type="caution">
    <text evidence="1">The sequence shown here is derived from an EMBL/GenBank/DDBJ whole genome shotgun (WGS) entry which is preliminary data.</text>
</comment>
<organism evidence="1 2">
    <name type="scientific">Pseudocercospora musae</name>
    <dbReference type="NCBI Taxonomy" id="113226"/>
    <lineage>
        <taxon>Eukaryota</taxon>
        <taxon>Fungi</taxon>
        <taxon>Dikarya</taxon>
        <taxon>Ascomycota</taxon>
        <taxon>Pezizomycotina</taxon>
        <taxon>Dothideomycetes</taxon>
        <taxon>Dothideomycetidae</taxon>
        <taxon>Mycosphaerellales</taxon>
        <taxon>Mycosphaerellaceae</taxon>
        <taxon>Pseudocercospora</taxon>
    </lineage>
</organism>
<dbReference type="AlphaFoldDB" id="A0A139I4M4"/>
<keyword evidence="2" id="KW-1185">Reference proteome</keyword>
<evidence type="ECO:0000313" key="1">
    <source>
        <dbReference type="EMBL" id="KXT09681.1"/>
    </source>
</evidence>
<dbReference type="EMBL" id="LFZO01000316">
    <property type="protein sequence ID" value="KXT09681.1"/>
    <property type="molecule type" value="Genomic_DNA"/>
</dbReference>
<proteinExistence type="predicted"/>
<dbReference type="Proteomes" id="UP000073492">
    <property type="component" value="Unassembled WGS sequence"/>
</dbReference>
<accession>A0A139I4M4</accession>
<reference evidence="1 2" key="1">
    <citation type="submission" date="2015-07" db="EMBL/GenBank/DDBJ databases">
        <title>Comparative genomics of the Sigatoka disease complex on banana suggests a link between parallel evolutionary changes in Pseudocercospora fijiensis and Pseudocercospora eumusae and increased virulence on the banana host.</title>
        <authorList>
            <person name="Chang T.-C."/>
            <person name="Salvucci A."/>
            <person name="Crous P.W."/>
            <person name="Stergiopoulos I."/>
        </authorList>
    </citation>
    <scope>NUCLEOTIDE SEQUENCE [LARGE SCALE GENOMIC DNA]</scope>
    <source>
        <strain evidence="1 2">CBS 116634</strain>
    </source>
</reference>
<sequence length="85" mass="9569">MAPQRMQHPIHAIVITCYGPSQPMLATNIRFLVASPQVIGFDADSNLHILNRLLSCAVDRMQFEDSTINLTEHWSPQPSNKGRQL</sequence>